<dbReference type="InterPro" id="IPR050671">
    <property type="entry name" value="CD300_family_receptors"/>
</dbReference>
<keyword evidence="5" id="KW-0391">Immunity</keyword>
<dbReference type="PANTHER" id="PTHR11860">
    <property type="entry name" value="POLYMERIC-IMMUNOGLOBULIN RECEPTOR"/>
    <property type="match status" value="1"/>
</dbReference>
<dbReference type="SMART" id="SM00409">
    <property type="entry name" value="IG"/>
    <property type="match status" value="1"/>
</dbReference>
<keyword evidence="2" id="KW-1003">Cell membrane</keyword>
<evidence type="ECO:0000256" key="3">
    <source>
        <dbReference type="ARBA" id="ARBA00022692"/>
    </source>
</evidence>
<keyword evidence="3 13" id="KW-0812">Transmembrane</keyword>
<evidence type="ECO:0000256" key="11">
    <source>
        <dbReference type="ARBA" id="ARBA00043958"/>
    </source>
</evidence>
<dbReference type="Proteomes" id="UP000585614">
    <property type="component" value="Unassembled WGS sequence"/>
</dbReference>
<feature type="domain" description="Immunoglobulin" evidence="15">
    <location>
        <begin position="22"/>
        <end position="119"/>
    </location>
</feature>
<proteinExistence type="inferred from homology"/>
<reference evidence="17 18" key="1">
    <citation type="journal article" date="2015" name="Annu Rev Anim Biosci">
        <title>The Genome 10K Project: a way forward.</title>
        <authorList>
            <person name="Koepfli K.P."/>
            <person name="Paten B."/>
            <person name="O'Brien S.J."/>
            <person name="Koepfli K.P."/>
            <person name="Paten B."/>
            <person name="Antunes A."/>
            <person name="Belov K."/>
            <person name="Bustamante C."/>
            <person name="Castoe T.A."/>
            <person name="Clawson H."/>
            <person name="Crawford A.J."/>
            <person name="Diekhans M."/>
            <person name="Distel D."/>
            <person name="Durbin R."/>
            <person name="Earl D."/>
            <person name="Fujita M.K."/>
            <person name="Gamble T."/>
            <person name="Georges A."/>
            <person name="Gemmell N."/>
            <person name="Gilbert M.T."/>
            <person name="Graves J.M."/>
            <person name="Green R.E."/>
            <person name="Hickey G."/>
            <person name="Jarvis E.D."/>
            <person name="Johnson W."/>
            <person name="Komissarov A."/>
            <person name="Korf I."/>
            <person name="Kuhn R."/>
            <person name="Larkin D.M."/>
            <person name="Lewin H."/>
            <person name="Lopez J.V."/>
            <person name="Ma J."/>
            <person name="Marques-Bonet T."/>
            <person name="Miller W."/>
            <person name="Murphy R."/>
            <person name="Pevzner P."/>
            <person name="Shapiro B."/>
            <person name="Steiner C."/>
            <person name="Tamazian G."/>
            <person name="Venkatesh B."/>
            <person name="Wang J."/>
            <person name="Wayne R."/>
            <person name="Wiley E."/>
            <person name="Yang H."/>
            <person name="Zhang G."/>
            <person name="Haussler D."/>
            <person name="Ryder O."/>
            <person name="O'Brien S.J."/>
        </authorList>
    </citation>
    <scope>NUCLEOTIDE SEQUENCE</scope>
</reference>
<comment type="similarity">
    <text evidence="11">Belongs to the CD300 family.</text>
</comment>
<evidence type="ECO:0000256" key="2">
    <source>
        <dbReference type="ARBA" id="ARBA00022475"/>
    </source>
</evidence>
<evidence type="ECO:0000313" key="17">
    <source>
        <dbReference type="Ensembl" id="ENSRFEP00010014756.1"/>
    </source>
</evidence>
<name>A0A671ENC9_RHIFE</name>
<evidence type="ECO:0000256" key="1">
    <source>
        <dbReference type="ARBA" id="ARBA00004251"/>
    </source>
</evidence>
<evidence type="ECO:0000256" key="9">
    <source>
        <dbReference type="ARBA" id="ARBA00023170"/>
    </source>
</evidence>
<dbReference type="CTD" id="146722"/>
<protein>
    <submittedName>
        <fullName evidence="16">CD300 molecule like family member f</fullName>
    </submittedName>
</protein>
<dbReference type="CDD" id="cd05716">
    <property type="entry name" value="IgV_pIgR_like"/>
    <property type="match status" value="1"/>
</dbReference>
<gene>
    <name evidence="17" type="primary">CD300LF</name>
    <name evidence="16" type="ORF">mRhiFer1_002449</name>
</gene>
<dbReference type="EMBL" id="JACAGC010000020">
    <property type="protein sequence ID" value="KAF6298226.1"/>
    <property type="molecule type" value="Genomic_DNA"/>
</dbReference>
<dbReference type="Proteomes" id="UP000472240">
    <property type="component" value="Chromosome 21"/>
</dbReference>
<dbReference type="GO" id="GO:0004888">
    <property type="term" value="F:transmembrane signaling receptor activity"/>
    <property type="evidence" value="ECO:0007669"/>
    <property type="project" value="TreeGrafter"/>
</dbReference>
<evidence type="ECO:0000256" key="6">
    <source>
        <dbReference type="ARBA" id="ARBA00022989"/>
    </source>
</evidence>
<evidence type="ECO:0000256" key="12">
    <source>
        <dbReference type="SAM" id="MobiDB-lite"/>
    </source>
</evidence>
<feature type="transmembrane region" description="Helical" evidence="13">
    <location>
        <begin position="174"/>
        <end position="195"/>
    </location>
</feature>
<feature type="region of interest" description="Disordered" evidence="12">
    <location>
        <begin position="233"/>
        <end position="254"/>
    </location>
</feature>
<dbReference type="InterPro" id="IPR003599">
    <property type="entry name" value="Ig_sub"/>
</dbReference>
<sequence>MYLLLLFRLLCLLSGSYSIQGPASVRGPEQGSLTVQCRYDPKWKNYVKWWCKGAVWSSCQILVKTTASEWEKDRVSIKDNQRSHIFTVTMKELRQDDADTYWCGIERSGVDLGVPVVVIIDPATTTVSTTPTTSTATSTNNMFTAEVTPENTTEAPTVTSHHSDGSGDSVKLNILLPIFFAVLLLLLVAASILAWRMVKRQKKAAGTSPEQVVQPLENDLCYANLTLTQTGTFPSSSRKEAFTESRPSAQEDQEEVGYVTMAPFPNEDICYATVSLDTSDQEPTYSNMDSLISDLPNRSLEGPTEYSSIRML</sequence>
<keyword evidence="8" id="KW-1015">Disulfide bond</keyword>
<reference evidence="17" key="5">
    <citation type="submission" date="2025-05" db="UniProtKB">
        <authorList>
            <consortium name="Ensembl"/>
        </authorList>
    </citation>
    <scope>IDENTIFICATION</scope>
</reference>
<dbReference type="PANTHER" id="PTHR11860:SF101">
    <property type="entry name" value="CMRF35-LIKE MOLECULE 1"/>
    <property type="match status" value="1"/>
</dbReference>
<dbReference type="Pfam" id="PF15330">
    <property type="entry name" value="SIT"/>
    <property type="match status" value="1"/>
</dbReference>
<dbReference type="Pfam" id="PF07686">
    <property type="entry name" value="V-set"/>
    <property type="match status" value="1"/>
</dbReference>
<reference evidence="16 19" key="4">
    <citation type="journal article" date="2020" name="Nature">
        <title>Six reference-quality genomes reveal evolution of bat adaptations.</title>
        <authorList>
            <person name="Jebb D."/>
            <person name="Huang Z."/>
            <person name="Pippel M."/>
            <person name="Hughes G.M."/>
            <person name="Lavrichenko K."/>
            <person name="Devanna P."/>
            <person name="Winkler S."/>
            <person name="Jermiin L.S."/>
            <person name="Skirmuntt E.C."/>
            <person name="Katzourakis A."/>
            <person name="Burkitt-Gray L."/>
            <person name="Ray D.A."/>
            <person name="Sullivan K.A.M."/>
            <person name="Roscito J.G."/>
            <person name="Kirilenko B.M."/>
            <person name="Davalos L.M."/>
            <person name="Corthals A.P."/>
            <person name="Power M.L."/>
            <person name="Jones G."/>
            <person name="Ransome R.D."/>
            <person name="Dechmann D.K.N."/>
            <person name="Locatelli A.G."/>
            <person name="Puechmaille S.J."/>
            <person name="Fedrigo O."/>
            <person name="Jarvis E.D."/>
            <person name="Hiller M."/>
            <person name="Vernes S.C."/>
            <person name="Myers E.W."/>
            <person name="Teeling E.C."/>
        </authorList>
    </citation>
    <scope>NUCLEOTIDE SEQUENCE [LARGE SCALE GENOMIC DNA]</scope>
    <source>
        <strain evidence="16">MRhiFer1</strain>
        <tissue evidence="16">Lung</tissue>
    </source>
</reference>
<evidence type="ECO:0000256" key="10">
    <source>
        <dbReference type="ARBA" id="ARBA00023319"/>
    </source>
</evidence>
<evidence type="ECO:0000256" key="5">
    <source>
        <dbReference type="ARBA" id="ARBA00022859"/>
    </source>
</evidence>
<feature type="region of interest" description="Disordered" evidence="12">
    <location>
        <begin position="282"/>
        <end position="312"/>
    </location>
</feature>
<reference evidence="17 18" key="3">
    <citation type="submission" date="2018-12" db="EMBL/GenBank/DDBJ databases">
        <title>G10K-VGP greater horseshoe bat female genome, primary haplotype.</title>
        <authorList>
            <person name="Teeling E."/>
            <person name="Myers G."/>
            <person name="Vernes S."/>
            <person name="Pippel M."/>
            <person name="Winkler S."/>
            <person name="Fedrigo O."/>
            <person name="Rhie A."/>
            <person name="Koren S."/>
            <person name="Phillippy A."/>
            <person name="Lewin H."/>
            <person name="Damas J."/>
            <person name="Howe K."/>
            <person name="Mountcastle J."/>
            <person name="Jarvis E.D."/>
        </authorList>
    </citation>
    <scope>NUCLEOTIDE SEQUENCE [LARGE SCALE GENOMIC DNA]</scope>
</reference>
<keyword evidence="9" id="KW-0675">Receptor</keyword>
<feature type="signal peptide" evidence="14">
    <location>
        <begin position="1"/>
        <end position="18"/>
    </location>
</feature>
<evidence type="ECO:0000256" key="8">
    <source>
        <dbReference type="ARBA" id="ARBA00023157"/>
    </source>
</evidence>
<dbReference type="Gene3D" id="2.60.40.10">
    <property type="entry name" value="Immunoglobulins"/>
    <property type="match status" value="1"/>
</dbReference>
<dbReference type="GO" id="GO:0005886">
    <property type="term" value="C:plasma membrane"/>
    <property type="evidence" value="ECO:0007669"/>
    <property type="project" value="UniProtKB-SubCell"/>
</dbReference>
<evidence type="ECO:0000256" key="4">
    <source>
        <dbReference type="ARBA" id="ARBA00022729"/>
    </source>
</evidence>
<dbReference type="Ensembl" id="ENSRFET00010016121.1">
    <property type="protein sequence ID" value="ENSRFEP00010014756.1"/>
    <property type="gene ID" value="ENSRFEG00010010006.1"/>
</dbReference>
<dbReference type="GeneID" id="117013329"/>
<evidence type="ECO:0000313" key="16">
    <source>
        <dbReference type="EMBL" id="KAF6298226.1"/>
    </source>
</evidence>
<comment type="subcellular location">
    <subcellularLocation>
        <location evidence="1">Cell membrane</location>
        <topology evidence="1">Single-pass type I membrane protein</topology>
    </subcellularLocation>
</comment>
<dbReference type="OMA" id="RSHEEPT"/>
<evidence type="ECO:0000313" key="18">
    <source>
        <dbReference type="Proteomes" id="UP000472240"/>
    </source>
</evidence>
<evidence type="ECO:0000256" key="14">
    <source>
        <dbReference type="SAM" id="SignalP"/>
    </source>
</evidence>
<dbReference type="OrthoDB" id="8920197at2759"/>
<evidence type="ECO:0000256" key="13">
    <source>
        <dbReference type="SAM" id="Phobius"/>
    </source>
</evidence>
<dbReference type="KEGG" id="rfq:117013329"/>
<dbReference type="GO" id="GO:0002376">
    <property type="term" value="P:immune system process"/>
    <property type="evidence" value="ECO:0007669"/>
    <property type="project" value="UniProtKB-KW"/>
</dbReference>
<reference evidence="17 18" key="2">
    <citation type="journal article" date="2018" name="Annu Rev Anim Biosci">
        <title>Bat Biology, Genomes, and the Bat1K Project: To Generate Chromosome-Level Genomes for All Living Bat Species.</title>
        <authorList>
            <person name="Teeling E.C."/>
            <person name="Vernes S.C."/>
            <person name="Davalos L.M."/>
            <person name="Ray D.A."/>
            <person name="Gilbert M.T.P."/>
            <person name="Myers E."/>
        </authorList>
    </citation>
    <scope>NUCLEOTIDE SEQUENCE</scope>
</reference>
<keyword evidence="6 13" id="KW-1133">Transmembrane helix</keyword>
<keyword evidence="4 14" id="KW-0732">Signal</keyword>
<dbReference type="FunFam" id="2.60.40.10:FF:000370">
    <property type="entry name" value="CMRF35-like molecule 1"/>
    <property type="match status" value="1"/>
</dbReference>
<feature type="chain" id="PRO_5044625856" evidence="14">
    <location>
        <begin position="19"/>
        <end position="312"/>
    </location>
</feature>
<evidence type="ECO:0000313" key="19">
    <source>
        <dbReference type="Proteomes" id="UP000585614"/>
    </source>
</evidence>
<dbReference type="RefSeq" id="XP_032946266.1">
    <property type="nucleotide sequence ID" value="XM_033090375.1"/>
</dbReference>
<dbReference type="InterPro" id="IPR013106">
    <property type="entry name" value="Ig_V-set"/>
</dbReference>
<dbReference type="SUPFAM" id="SSF48726">
    <property type="entry name" value="Immunoglobulin"/>
    <property type="match status" value="1"/>
</dbReference>
<dbReference type="AlphaFoldDB" id="A0A671ENC9"/>
<keyword evidence="18" id="KW-1185">Reference proteome</keyword>
<dbReference type="GeneTree" id="ENSGT00940000154332"/>
<evidence type="ECO:0000256" key="7">
    <source>
        <dbReference type="ARBA" id="ARBA00023136"/>
    </source>
</evidence>
<accession>A0A671ENC9</accession>
<dbReference type="InterPro" id="IPR036179">
    <property type="entry name" value="Ig-like_dom_sf"/>
</dbReference>
<organism evidence="17 18">
    <name type="scientific">Rhinolophus ferrumequinum</name>
    <name type="common">Greater horseshoe bat</name>
    <dbReference type="NCBI Taxonomy" id="59479"/>
    <lineage>
        <taxon>Eukaryota</taxon>
        <taxon>Metazoa</taxon>
        <taxon>Chordata</taxon>
        <taxon>Craniata</taxon>
        <taxon>Vertebrata</taxon>
        <taxon>Euteleostomi</taxon>
        <taxon>Mammalia</taxon>
        <taxon>Eutheria</taxon>
        <taxon>Laurasiatheria</taxon>
        <taxon>Chiroptera</taxon>
        <taxon>Yinpterochiroptera</taxon>
        <taxon>Rhinolophoidea</taxon>
        <taxon>Rhinolophidae</taxon>
        <taxon>Rhinolophinae</taxon>
        <taxon>Rhinolophus</taxon>
    </lineage>
</organism>
<evidence type="ECO:0000259" key="15">
    <source>
        <dbReference type="SMART" id="SM00409"/>
    </source>
</evidence>
<dbReference type="InterPro" id="IPR013783">
    <property type="entry name" value="Ig-like_fold"/>
</dbReference>
<keyword evidence="10" id="KW-0393">Immunoglobulin domain</keyword>
<keyword evidence="7 13" id="KW-0472">Membrane</keyword>